<sequence>MMRIKTLSIGLVAILLSACVHRIGGYTLMSSKNVNLNSGKLAVTQERARGEHSAYPYARFDEATDRAIQTNKCAVALSDVAVYVKQNFFTVSAIVEGNLVVDRTLPGCGNAH</sequence>
<organism evidence="1 2">
    <name type="scientific">Haemophilus parahaemolyticus</name>
    <dbReference type="NCBI Taxonomy" id="735"/>
    <lineage>
        <taxon>Bacteria</taxon>
        <taxon>Pseudomonadati</taxon>
        <taxon>Pseudomonadota</taxon>
        <taxon>Gammaproteobacteria</taxon>
        <taxon>Pasteurellales</taxon>
        <taxon>Pasteurellaceae</taxon>
        <taxon>Haemophilus</taxon>
    </lineage>
</organism>
<evidence type="ECO:0000313" key="2">
    <source>
        <dbReference type="Proteomes" id="UP000253999"/>
    </source>
</evidence>
<evidence type="ECO:0008006" key="3">
    <source>
        <dbReference type="Google" id="ProtNLM"/>
    </source>
</evidence>
<evidence type="ECO:0000313" key="1">
    <source>
        <dbReference type="EMBL" id="RDF01885.1"/>
    </source>
</evidence>
<reference evidence="1 2" key="1">
    <citation type="submission" date="2018-05" db="EMBL/GenBank/DDBJ databases">
        <title>Draft Genome Sequences for a Diverse set of 7 Haemophilus Species.</title>
        <authorList>
            <person name="Nichols M."/>
            <person name="Topaz N."/>
            <person name="Wang X."/>
            <person name="Wang X."/>
            <person name="Boxrud D."/>
        </authorList>
    </citation>
    <scope>NUCLEOTIDE SEQUENCE [LARGE SCALE GENOMIC DNA]</scope>
    <source>
        <strain evidence="1 2">C2010039593</strain>
    </source>
</reference>
<comment type="caution">
    <text evidence="1">The sequence shown here is derived from an EMBL/GenBank/DDBJ whole genome shotgun (WGS) entry which is preliminary data.</text>
</comment>
<dbReference type="AlphaFoldDB" id="A0A369ZA10"/>
<dbReference type="STRING" id="735.B0185_04240"/>
<name>A0A369ZA10_HAEPH</name>
<accession>A0A369ZA10</accession>
<dbReference type="PROSITE" id="PS51257">
    <property type="entry name" value="PROKAR_LIPOPROTEIN"/>
    <property type="match status" value="1"/>
</dbReference>
<proteinExistence type="predicted"/>
<protein>
    <recommendedName>
        <fullName evidence="3">Lipoprotein</fullName>
    </recommendedName>
</protein>
<dbReference type="EMBL" id="QEQD01000008">
    <property type="protein sequence ID" value="RDF01885.1"/>
    <property type="molecule type" value="Genomic_DNA"/>
</dbReference>
<dbReference type="Proteomes" id="UP000253999">
    <property type="component" value="Unassembled WGS sequence"/>
</dbReference>
<gene>
    <name evidence="1" type="ORF">DPV98_08115</name>
</gene>